<dbReference type="Gene3D" id="3.40.50.2020">
    <property type="match status" value="1"/>
</dbReference>
<proteinExistence type="predicted"/>
<dbReference type="PANTHER" id="PTHR11608:SF0">
    <property type="entry name" value="BIFUNCTIONAL PROTEIN PYRR"/>
    <property type="match status" value="1"/>
</dbReference>
<gene>
    <name evidence="2" type="ORF">DSL64_12855</name>
</gene>
<dbReference type="OrthoDB" id="664757at2"/>
<dbReference type="EMBL" id="QNUL01000008">
    <property type="protein sequence ID" value="REA61329.1"/>
    <property type="molecule type" value="Genomic_DNA"/>
</dbReference>
<protein>
    <submittedName>
        <fullName evidence="2">Phosphoribosyltransferase</fullName>
    </submittedName>
</protein>
<feature type="domain" description="Phosphoribosyltransferase" evidence="1">
    <location>
        <begin position="10"/>
        <end position="158"/>
    </location>
</feature>
<dbReference type="RefSeq" id="WP_115831302.1">
    <property type="nucleotide sequence ID" value="NZ_QNUL01000008.1"/>
</dbReference>
<dbReference type="InterPro" id="IPR050137">
    <property type="entry name" value="PyrR_bifunctional"/>
</dbReference>
<dbReference type="PANTHER" id="PTHR11608">
    <property type="entry name" value="BIFUNCTIONAL PROTEIN PYRR"/>
    <property type="match status" value="1"/>
</dbReference>
<dbReference type="InterPro" id="IPR029057">
    <property type="entry name" value="PRTase-like"/>
</dbReference>
<evidence type="ECO:0000313" key="2">
    <source>
        <dbReference type="EMBL" id="REA61329.1"/>
    </source>
</evidence>
<dbReference type="AlphaFoldDB" id="A0A3D8YBG4"/>
<comment type="caution">
    <text evidence="2">The sequence shown here is derived from an EMBL/GenBank/DDBJ whole genome shotgun (WGS) entry which is preliminary data.</text>
</comment>
<dbReference type="SUPFAM" id="SSF53271">
    <property type="entry name" value="PRTase-like"/>
    <property type="match status" value="1"/>
</dbReference>
<accession>A0A3D8YBG4</accession>
<organism evidence="2 3">
    <name type="scientific">Dyadobacter luteus</name>
    <dbReference type="NCBI Taxonomy" id="2259619"/>
    <lineage>
        <taxon>Bacteria</taxon>
        <taxon>Pseudomonadati</taxon>
        <taxon>Bacteroidota</taxon>
        <taxon>Cytophagia</taxon>
        <taxon>Cytophagales</taxon>
        <taxon>Spirosomataceae</taxon>
        <taxon>Dyadobacter</taxon>
    </lineage>
</organism>
<dbReference type="Proteomes" id="UP000256373">
    <property type="component" value="Unassembled WGS sequence"/>
</dbReference>
<dbReference type="InterPro" id="IPR000836">
    <property type="entry name" value="PRTase_dom"/>
</dbReference>
<evidence type="ECO:0000259" key="1">
    <source>
        <dbReference type="Pfam" id="PF00156"/>
    </source>
</evidence>
<dbReference type="CDD" id="cd06223">
    <property type="entry name" value="PRTases_typeI"/>
    <property type="match status" value="1"/>
</dbReference>
<dbReference type="GO" id="GO:0016757">
    <property type="term" value="F:glycosyltransferase activity"/>
    <property type="evidence" value="ECO:0007669"/>
    <property type="project" value="UniProtKB-KW"/>
</dbReference>
<dbReference type="Pfam" id="PF00156">
    <property type="entry name" value="Pribosyltran"/>
    <property type="match status" value="1"/>
</dbReference>
<name>A0A3D8YBG4_9BACT</name>
<keyword evidence="2" id="KW-0328">Glycosyltransferase</keyword>
<reference evidence="2 3" key="1">
    <citation type="submission" date="2018-07" db="EMBL/GenBank/DDBJ databases">
        <title>Dyadobacter roseus sp. nov., isolated from rose rhizosphere soil.</title>
        <authorList>
            <person name="Chen L."/>
        </authorList>
    </citation>
    <scope>NUCLEOTIDE SEQUENCE [LARGE SCALE GENOMIC DNA]</scope>
    <source>
        <strain evidence="2 3">RS19</strain>
    </source>
</reference>
<keyword evidence="3" id="KW-1185">Reference proteome</keyword>
<evidence type="ECO:0000313" key="3">
    <source>
        <dbReference type="Proteomes" id="UP000256373"/>
    </source>
</evidence>
<sequence>MTEISTESRRQILSSHQTNQKIRRIAFEIYEQNFEEKSIIIAGIAGEGYAFAQRLTAELSAISPLDVQLIELRFDKNIHHQSLIHFDRDTEVEGKVVVVADDVLNTGRTLAFALEPFLKVRMKKVQVAVVVDRSHHLFPVHADYVGYALSTTISEHVQVILSDSAKEGVYLK</sequence>
<keyword evidence="2" id="KW-0808">Transferase</keyword>